<dbReference type="InterPro" id="IPR020802">
    <property type="entry name" value="TesA-like"/>
</dbReference>
<dbReference type="InterPro" id="IPR029058">
    <property type="entry name" value="AB_hydrolase_fold"/>
</dbReference>
<dbReference type="PANTHER" id="PTHR45527">
    <property type="entry name" value="NONRIBOSOMAL PEPTIDE SYNTHETASE"/>
    <property type="match status" value="1"/>
</dbReference>
<dbReference type="EMBL" id="VCLA01000136">
    <property type="protein sequence ID" value="MQT01718.1"/>
    <property type="molecule type" value="Genomic_DNA"/>
</dbReference>
<feature type="non-terminal residue" evidence="7">
    <location>
        <position position="1"/>
    </location>
</feature>
<dbReference type="SMART" id="SM00823">
    <property type="entry name" value="PKS_PP"/>
    <property type="match status" value="1"/>
</dbReference>
<accession>A0A646KHT9</accession>
<dbReference type="InterPro" id="IPR006162">
    <property type="entry name" value="Ppantetheine_attach_site"/>
</dbReference>
<dbReference type="InterPro" id="IPR045851">
    <property type="entry name" value="AMP-bd_C_sf"/>
</dbReference>
<dbReference type="InterPro" id="IPR036736">
    <property type="entry name" value="ACP-like_sf"/>
</dbReference>
<dbReference type="InterPro" id="IPR001031">
    <property type="entry name" value="Thioesterase"/>
</dbReference>
<dbReference type="InterPro" id="IPR000873">
    <property type="entry name" value="AMP-dep_synth/lig_dom"/>
</dbReference>
<dbReference type="GO" id="GO:0005829">
    <property type="term" value="C:cytosol"/>
    <property type="evidence" value="ECO:0007669"/>
    <property type="project" value="TreeGrafter"/>
</dbReference>
<dbReference type="Gene3D" id="3.30.559.30">
    <property type="entry name" value="Nonribosomal peptide synthetase, condensation domain"/>
    <property type="match status" value="1"/>
</dbReference>
<dbReference type="Gene3D" id="1.10.1200.10">
    <property type="entry name" value="ACP-like"/>
    <property type="match status" value="1"/>
</dbReference>
<dbReference type="PANTHER" id="PTHR45527:SF1">
    <property type="entry name" value="FATTY ACID SYNTHASE"/>
    <property type="match status" value="1"/>
</dbReference>
<dbReference type="InterPro" id="IPR010071">
    <property type="entry name" value="AA_adenyl_dom"/>
</dbReference>
<dbReference type="FunFam" id="3.30.300.30:FF:000010">
    <property type="entry name" value="Enterobactin synthetase component F"/>
    <property type="match status" value="1"/>
</dbReference>
<organism evidence="7 8">
    <name type="scientific">Streptomyces jumonjinensis</name>
    <dbReference type="NCBI Taxonomy" id="1945"/>
    <lineage>
        <taxon>Bacteria</taxon>
        <taxon>Bacillati</taxon>
        <taxon>Actinomycetota</taxon>
        <taxon>Actinomycetes</taxon>
        <taxon>Kitasatosporales</taxon>
        <taxon>Streptomycetaceae</taxon>
        <taxon>Streptomyces</taxon>
    </lineage>
</organism>
<comment type="cofactor">
    <cofactor evidence="1">
        <name>pantetheine 4'-phosphate</name>
        <dbReference type="ChEBI" id="CHEBI:47942"/>
    </cofactor>
</comment>
<dbReference type="RefSeq" id="WP_153523476.1">
    <property type="nucleotide sequence ID" value="NZ_VCLA01000136.1"/>
</dbReference>
<dbReference type="GO" id="GO:0031177">
    <property type="term" value="F:phosphopantetheine binding"/>
    <property type="evidence" value="ECO:0007669"/>
    <property type="project" value="InterPro"/>
</dbReference>
<dbReference type="FunFam" id="3.40.50.980:FF:000001">
    <property type="entry name" value="Non-ribosomal peptide synthetase"/>
    <property type="match status" value="1"/>
</dbReference>
<keyword evidence="8" id="KW-1185">Reference proteome</keyword>
<dbReference type="GO" id="GO:0044550">
    <property type="term" value="P:secondary metabolite biosynthetic process"/>
    <property type="evidence" value="ECO:0007669"/>
    <property type="project" value="UniProtKB-ARBA"/>
</dbReference>
<sequence length="1406" mass="152157">GSVPNADGSAPNGSVPNNSVPATARALLDQRIRAARRKTAGDGTGSAVPPRPEGARTASFTQERMWLVEQLSNGPDSTAGPDGRDGSAMYNVHEVFRLRGPLDVAALGHGLSELIRRHEVLRTVFPERDGRPEPSVSPARQLELTTTDLRSEPAALRTERALALVHAEIRRPFDLTAAPLLRASLVRVGENDCYLVVVVHHIAVDGWSMPLLWDDLSAIYRSRLDGREHQLPPLAIQYADFAHWQRKQLTGERLRGRLEYWSDQLSGVSPLDLPTDRPRGPVRSGRGERITFTVPEELIERLRLMGQRHGATLFMTLLAGFQALLARYSGQSDVAVGTPVAGRNRPELDPLVGSFINTLVIRTDLSGDPGFADLLDRVRRTSVDAYAHQDVPFERLVQELRPERGLDRNPLFQVMFAGLSGAGPELRLPGVEVEQIEVDNGTAKVDLSLVMADRPTGTTGTMAFDTDLFDRASVERLAGHYLRLLDGASSDPERPVSRLDLLTDAERTRLLVETNATDAPIPSDLCVHELVERQARLTPDAVAVRCGDQRLTYQELDRGANRLARYLRDRGAGPERLVGVCLPRSADLVTALLAVLKSGAAYLPLDPDLPARRLSFMLADAEVPLLLTERSLAGRLPESGAAIVWTDTEAHLIAARSEEPLPAAAAPANLAYSIYTSGSTGRPKAVLVPHEGVVNYLVVRGRQLDLSGSDVVASVASISFDVLVPQVFMPLAWGASVVIAPPEVAVDGPRLAEMMREFGVTTLMATPATWLLLLDSGWQGGRFQAICVGEPLQPQLARRLLGVVSTLWNGYGPTEASVGCVTREVDAERDLDRSGGSVPIGRPLGNLRIHLLDQAGAPVPVGVPGEIHIGGTGVTRGYANRPGLTAERFVPDPYRSGERLYRTGDLARYLPDGNLVFLGRTDEQVKIRGYRIELGEIETALCAQPGVARAAVTVRGSGADAELAGYVVWQDRSGDPAGLRHALRETLPEFMVPATLTALDRIPLTTNGKVDRGALPAPAPRGHDVSVLPPRDLLELRMTRIWERVLGVPRVGVRDGFFDLGGHSLKAVELVEAIRRELGVTAPLSTVFRHPTVEGLCAELPTAPAALRQLVVPLAEGDQGQAPLILVYPQGGDVCGYLHLAGLLTAGRPVYGLEAVGYNTDEQPLATVEQQAERCLRELRAVAPDGPYLLAGWSFGGLVAFEMARLLESEGSPPEFLGIIDVGAPGSMSGPGDRAMNRPGDHAVNRSDERDTSRSGDRDTSRPDDRDTSGAARFAIAAGVPARDVDDLDERDVLSLLLRDAHTRERLPARVRTEQMRRMMRVFTANGDAVTRYRPTARLRTPIHLFMSTGTHPTLTGPAVVPALWRERTEGALSVVEASGNHHDMLSPPHVASFADALSAILEELG</sequence>
<dbReference type="Pfam" id="PF00550">
    <property type="entry name" value="PP-binding"/>
    <property type="match status" value="1"/>
</dbReference>
<dbReference type="GO" id="GO:0003824">
    <property type="term" value="F:catalytic activity"/>
    <property type="evidence" value="ECO:0007669"/>
    <property type="project" value="InterPro"/>
</dbReference>
<dbReference type="FunFam" id="3.40.50.12780:FF:000012">
    <property type="entry name" value="Non-ribosomal peptide synthetase"/>
    <property type="match status" value="1"/>
</dbReference>
<dbReference type="SUPFAM" id="SSF47336">
    <property type="entry name" value="ACP-like"/>
    <property type="match status" value="1"/>
</dbReference>
<dbReference type="Proteomes" id="UP000419138">
    <property type="component" value="Unassembled WGS sequence"/>
</dbReference>
<evidence type="ECO:0000256" key="5">
    <source>
        <dbReference type="SAM" id="MobiDB-lite"/>
    </source>
</evidence>
<keyword evidence="4" id="KW-0597">Phosphoprotein</keyword>
<dbReference type="InterPro" id="IPR001242">
    <property type="entry name" value="Condensation_dom"/>
</dbReference>
<comment type="caution">
    <text evidence="7">The sequence shown here is derived from an EMBL/GenBank/DDBJ whole genome shotgun (WGS) entry which is preliminary data.</text>
</comment>
<protein>
    <submittedName>
        <fullName evidence="7">Amino acid adenylation domain-containing protein</fullName>
    </submittedName>
</protein>
<dbReference type="CDD" id="cd05930">
    <property type="entry name" value="A_NRPS"/>
    <property type="match status" value="1"/>
</dbReference>
<dbReference type="PROSITE" id="PS50075">
    <property type="entry name" value="CARRIER"/>
    <property type="match status" value="1"/>
</dbReference>
<dbReference type="InterPro" id="IPR025110">
    <property type="entry name" value="AMP-bd_C"/>
</dbReference>
<feature type="compositionally biased region" description="Polar residues" evidence="5">
    <location>
        <begin position="11"/>
        <end position="21"/>
    </location>
</feature>
<gene>
    <name evidence="7" type="ORF">FF041_16320</name>
</gene>
<dbReference type="Pfam" id="PF00668">
    <property type="entry name" value="Condensation"/>
    <property type="match status" value="1"/>
</dbReference>
<evidence type="ECO:0000256" key="2">
    <source>
        <dbReference type="ARBA" id="ARBA00006432"/>
    </source>
</evidence>
<dbReference type="Gene3D" id="2.30.38.10">
    <property type="entry name" value="Luciferase, Domain 3"/>
    <property type="match status" value="1"/>
</dbReference>
<dbReference type="OrthoDB" id="2472181at2"/>
<evidence type="ECO:0000256" key="1">
    <source>
        <dbReference type="ARBA" id="ARBA00001957"/>
    </source>
</evidence>
<feature type="region of interest" description="Disordered" evidence="5">
    <location>
        <begin position="1221"/>
        <end position="1272"/>
    </location>
</feature>
<dbReference type="GO" id="GO:0017000">
    <property type="term" value="P:antibiotic biosynthetic process"/>
    <property type="evidence" value="ECO:0007669"/>
    <property type="project" value="UniProtKB-ARBA"/>
</dbReference>
<feature type="region of interest" description="Disordered" evidence="5">
    <location>
        <begin position="1"/>
        <end position="58"/>
    </location>
</feature>
<dbReference type="Gene3D" id="3.40.50.1820">
    <property type="entry name" value="alpha/beta hydrolase"/>
    <property type="match status" value="1"/>
</dbReference>
<dbReference type="Gene3D" id="3.40.50.980">
    <property type="match status" value="2"/>
</dbReference>
<name>A0A646KHT9_STRJU</name>
<evidence type="ECO:0000259" key="6">
    <source>
        <dbReference type="PROSITE" id="PS50075"/>
    </source>
</evidence>
<keyword evidence="3" id="KW-0596">Phosphopantetheine</keyword>
<evidence type="ECO:0000256" key="4">
    <source>
        <dbReference type="ARBA" id="ARBA00022553"/>
    </source>
</evidence>
<dbReference type="PROSITE" id="PS00012">
    <property type="entry name" value="PHOSPHOPANTETHEINE"/>
    <property type="match status" value="1"/>
</dbReference>
<dbReference type="GO" id="GO:0008610">
    <property type="term" value="P:lipid biosynthetic process"/>
    <property type="evidence" value="ECO:0007669"/>
    <property type="project" value="UniProtKB-ARBA"/>
</dbReference>
<reference evidence="7 8" key="1">
    <citation type="submission" date="2019-05" db="EMBL/GenBank/DDBJ databases">
        <title>Comparative genomics and metabolomics analyses of clavulanic acid producing Streptomyces species provides insight into specialized metabolism and evolution of beta-lactam biosynthetic gene clusters.</title>
        <authorList>
            <person name="Moore M.A."/>
            <person name="Cruz-Morales P."/>
            <person name="Barona Gomez F."/>
            <person name="Kapil T."/>
        </authorList>
    </citation>
    <scope>NUCLEOTIDE SEQUENCE [LARGE SCALE GENOMIC DNA]</scope>
    <source>
        <strain evidence="7 8">NRRL 5741</strain>
    </source>
</reference>
<dbReference type="SUPFAM" id="SSF53474">
    <property type="entry name" value="alpha/beta-Hydrolases"/>
    <property type="match status" value="1"/>
</dbReference>
<feature type="domain" description="Carrier" evidence="6">
    <location>
        <begin position="1029"/>
        <end position="1104"/>
    </location>
</feature>
<dbReference type="Gene3D" id="3.30.300.30">
    <property type="match status" value="1"/>
</dbReference>
<evidence type="ECO:0000256" key="3">
    <source>
        <dbReference type="ARBA" id="ARBA00022450"/>
    </source>
</evidence>
<dbReference type="InterPro" id="IPR009081">
    <property type="entry name" value="PP-bd_ACP"/>
</dbReference>
<dbReference type="InterPro" id="IPR020806">
    <property type="entry name" value="PKS_PP-bd"/>
</dbReference>
<dbReference type="Pfam" id="PF13193">
    <property type="entry name" value="AMP-binding_C"/>
    <property type="match status" value="1"/>
</dbReference>
<dbReference type="FunFam" id="1.10.1200.10:FF:000005">
    <property type="entry name" value="Nonribosomal peptide synthetase 1"/>
    <property type="match status" value="1"/>
</dbReference>
<dbReference type="CDD" id="cd19531">
    <property type="entry name" value="LCL_NRPS-like"/>
    <property type="match status" value="1"/>
</dbReference>
<proteinExistence type="inferred from homology"/>
<dbReference type="SUPFAM" id="SSF56801">
    <property type="entry name" value="Acetyl-CoA synthetase-like"/>
    <property type="match status" value="1"/>
</dbReference>
<evidence type="ECO:0000313" key="7">
    <source>
        <dbReference type="EMBL" id="MQT01718.1"/>
    </source>
</evidence>
<dbReference type="SMART" id="SM00824">
    <property type="entry name" value="PKS_TE"/>
    <property type="match status" value="1"/>
</dbReference>
<evidence type="ECO:0000313" key="8">
    <source>
        <dbReference type="Proteomes" id="UP000419138"/>
    </source>
</evidence>
<comment type="similarity">
    <text evidence="2">Belongs to the ATP-dependent AMP-binding enzyme family.</text>
</comment>
<dbReference type="FunFam" id="2.30.38.10:FF:000001">
    <property type="entry name" value="Non-ribosomal peptide synthetase PvdI"/>
    <property type="match status" value="1"/>
</dbReference>
<dbReference type="SUPFAM" id="SSF52777">
    <property type="entry name" value="CoA-dependent acyltransferases"/>
    <property type="match status" value="2"/>
</dbReference>
<dbReference type="Pfam" id="PF00501">
    <property type="entry name" value="AMP-binding"/>
    <property type="match status" value="1"/>
</dbReference>
<dbReference type="GO" id="GO:0043041">
    <property type="term" value="P:amino acid activation for nonribosomal peptide biosynthetic process"/>
    <property type="evidence" value="ECO:0007669"/>
    <property type="project" value="TreeGrafter"/>
</dbReference>
<feature type="compositionally biased region" description="Basic and acidic residues" evidence="5">
    <location>
        <begin position="1235"/>
        <end position="1268"/>
    </location>
</feature>
<dbReference type="Pfam" id="PF00975">
    <property type="entry name" value="Thioesterase"/>
    <property type="match status" value="1"/>
</dbReference>
<dbReference type="NCBIfam" id="TIGR01733">
    <property type="entry name" value="AA-adenyl-dom"/>
    <property type="match status" value="1"/>
</dbReference>
<dbReference type="InterPro" id="IPR023213">
    <property type="entry name" value="CAT-like_dom_sf"/>
</dbReference>
<dbReference type="Gene3D" id="3.30.559.10">
    <property type="entry name" value="Chloramphenicol acetyltransferase-like domain"/>
    <property type="match status" value="1"/>
</dbReference>